<feature type="region of interest" description="Disordered" evidence="1">
    <location>
        <begin position="1"/>
        <end position="76"/>
    </location>
</feature>
<gene>
    <name evidence="3" type="primary">LOC101674100</name>
</gene>
<feature type="compositionally biased region" description="Pro residues" evidence="1">
    <location>
        <begin position="1"/>
        <end position="12"/>
    </location>
</feature>
<evidence type="ECO:0000313" key="2">
    <source>
        <dbReference type="Proteomes" id="UP000000715"/>
    </source>
</evidence>
<protein>
    <submittedName>
        <fullName evidence="3">Serine/arginine-rich splicing factor SR45-like</fullName>
    </submittedName>
</protein>
<dbReference type="AlphaFoldDB" id="A0A8U0RSQ3"/>
<evidence type="ECO:0000256" key="1">
    <source>
        <dbReference type="SAM" id="MobiDB-lite"/>
    </source>
</evidence>
<keyword evidence="2" id="KW-1185">Reference proteome</keyword>
<dbReference type="Proteomes" id="UP000000715">
    <property type="component" value="Unplaced"/>
</dbReference>
<name>A0A8U0RSQ3_MUSPF</name>
<dbReference type="GeneID" id="101674100"/>
<accession>A0A8U0RSQ3</accession>
<feature type="compositionally biased region" description="Basic residues" evidence="1">
    <location>
        <begin position="52"/>
        <end position="64"/>
    </location>
</feature>
<organism evidence="2 3">
    <name type="scientific">Mustela putorius furo</name>
    <name type="common">European domestic ferret</name>
    <name type="synonym">Mustela furo</name>
    <dbReference type="NCBI Taxonomy" id="9669"/>
    <lineage>
        <taxon>Eukaryota</taxon>
        <taxon>Metazoa</taxon>
        <taxon>Chordata</taxon>
        <taxon>Craniata</taxon>
        <taxon>Vertebrata</taxon>
        <taxon>Euteleostomi</taxon>
        <taxon>Mammalia</taxon>
        <taxon>Eutheria</taxon>
        <taxon>Laurasiatheria</taxon>
        <taxon>Carnivora</taxon>
        <taxon>Caniformia</taxon>
        <taxon>Musteloidea</taxon>
        <taxon>Mustelidae</taxon>
        <taxon>Mustelinae</taxon>
        <taxon>Mustela</taxon>
    </lineage>
</organism>
<feature type="compositionally biased region" description="Polar residues" evidence="1">
    <location>
        <begin position="248"/>
        <end position="257"/>
    </location>
</feature>
<reference evidence="3" key="1">
    <citation type="submission" date="2025-08" db="UniProtKB">
        <authorList>
            <consortium name="RefSeq"/>
        </authorList>
    </citation>
    <scope>IDENTIFICATION</scope>
    <source>
        <tissue evidence="3">Brain</tissue>
    </source>
</reference>
<feature type="region of interest" description="Disordered" evidence="1">
    <location>
        <begin position="163"/>
        <end position="193"/>
    </location>
</feature>
<dbReference type="RefSeq" id="XP_044930262.1">
    <property type="nucleotide sequence ID" value="XM_045074327.1"/>
</dbReference>
<feature type="region of interest" description="Disordered" evidence="1">
    <location>
        <begin position="207"/>
        <end position="257"/>
    </location>
</feature>
<sequence>MGGPQPPRPPTRPGNHGSAGSAGPARRQLLAPRKRQQRLGASSPGTRTLLRASHRLPSRPRHPSARTPVAPSSSSTVWNLRVLPGSSLKRWKNSCLELRWGAGGSGRESAQRKAPRGRGRGERSGGKTSGQPQRLRGGAAPPRVRGDSLARWHCRAEAAGGETVQLGCERPTSTRVPETLPPPPPRSRRTPSHVTTCAAAVAAAANVSRQLPARSRQRITSEHEKAPARGPAHRSPSFSFAGLGSFLLGSTRSRQEN</sequence>
<proteinExistence type="predicted"/>
<evidence type="ECO:0000313" key="3">
    <source>
        <dbReference type="RefSeq" id="XP_044930262.1"/>
    </source>
</evidence>
<dbReference type="OrthoDB" id="10648555at2759"/>
<feature type="region of interest" description="Disordered" evidence="1">
    <location>
        <begin position="100"/>
        <end position="147"/>
    </location>
</feature>